<evidence type="ECO:0000256" key="1">
    <source>
        <dbReference type="SAM" id="MobiDB-lite"/>
    </source>
</evidence>
<feature type="compositionally biased region" description="Polar residues" evidence="1">
    <location>
        <begin position="77"/>
        <end position="102"/>
    </location>
</feature>
<keyword evidence="4" id="KW-1185">Reference proteome</keyword>
<gene>
    <name evidence="3" type="ORF">P280DRAFT_504923</name>
</gene>
<reference evidence="3" key="1">
    <citation type="journal article" date="2020" name="Stud. Mycol.">
        <title>101 Dothideomycetes genomes: a test case for predicting lifestyles and emergence of pathogens.</title>
        <authorList>
            <person name="Haridas S."/>
            <person name="Albert R."/>
            <person name="Binder M."/>
            <person name="Bloem J."/>
            <person name="Labutti K."/>
            <person name="Salamov A."/>
            <person name="Andreopoulos B."/>
            <person name="Baker S."/>
            <person name="Barry K."/>
            <person name="Bills G."/>
            <person name="Bluhm B."/>
            <person name="Cannon C."/>
            <person name="Castanera R."/>
            <person name="Culley D."/>
            <person name="Daum C."/>
            <person name="Ezra D."/>
            <person name="Gonzalez J."/>
            <person name="Henrissat B."/>
            <person name="Kuo A."/>
            <person name="Liang C."/>
            <person name="Lipzen A."/>
            <person name="Lutzoni F."/>
            <person name="Magnuson J."/>
            <person name="Mondo S."/>
            <person name="Nolan M."/>
            <person name="Ohm R."/>
            <person name="Pangilinan J."/>
            <person name="Park H.-J."/>
            <person name="Ramirez L."/>
            <person name="Alfaro M."/>
            <person name="Sun H."/>
            <person name="Tritt A."/>
            <person name="Yoshinaga Y."/>
            <person name="Zwiers L.-H."/>
            <person name="Turgeon B."/>
            <person name="Goodwin S."/>
            <person name="Spatafora J."/>
            <person name="Crous P."/>
            <person name="Grigoriev I."/>
        </authorList>
    </citation>
    <scope>NUCLEOTIDE SEQUENCE</scope>
    <source>
        <strain evidence="3">CBS 473.64</strain>
    </source>
</reference>
<evidence type="ECO:0000256" key="2">
    <source>
        <dbReference type="SAM" id="Phobius"/>
    </source>
</evidence>
<feature type="transmembrane region" description="Helical" evidence="2">
    <location>
        <begin position="37"/>
        <end position="60"/>
    </location>
</feature>
<dbReference type="Proteomes" id="UP000799753">
    <property type="component" value="Unassembled WGS sequence"/>
</dbReference>
<feature type="region of interest" description="Disordered" evidence="1">
    <location>
        <begin position="68"/>
        <end position="135"/>
    </location>
</feature>
<evidence type="ECO:0000313" key="4">
    <source>
        <dbReference type="Proteomes" id="UP000799753"/>
    </source>
</evidence>
<dbReference type="EMBL" id="MU006779">
    <property type="protein sequence ID" value="KAF2644039.1"/>
    <property type="molecule type" value="Genomic_DNA"/>
</dbReference>
<dbReference type="AlphaFoldDB" id="A0A6A6S8G2"/>
<keyword evidence="2" id="KW-1133">Transmembrane helix</keyword>
<feature type="region of interest" description="Disordered" evidence="1">
    <location>
        <begin position="1"/>
        <end position="27"/>
    </location>
</feature>
<feature type="compositionally biased region" description="Pro residues" evidence="1">
    <location>
        <begin position="15"/>
        <end position="24"/>
    </location>
</feature>
<accession>A0A6A6S8G2</accession>
<sequence length="135" mass="14934">MLHSRRTDMGEANPTPQPSPPSLVPSPVTMHPLMTNIIFGVLATVIGVTGLVLMGWTVWIQYKEYAKKKREDRDIEMNSTEPTTDQTRMATGNEVDQGSQRTDSMHLVGNSGEDPRSASLDTESTSAIDLHDRDH</sequence>
<evidence type="ECO:0000313" key="3">
    <source>
        <dbReference type="EMBL" id="KAF2644039.1"/>
    </source>
</evidence>
<organism evidence="3 4">
    <name type="scientific">Massarina eburnea CBS 473.64</name>
    <dbReference type="NCBI Taxonomy" id="1395130"/>
    <lineage>
        <taxon>Eukaryota</taxon>
        <taxon>Fungi</taxon>
        <taxon>Dikarya</taxon>
        <taxon>Ascomycota</taxon>
        <taxon>Pezizomycotina</taxon>
        <taxon>Dothideomycetes</taxon>
        <taxon>Pleosporomycetidae</taxon>
        <taxon>Pleosporales</taxon>
        <taxon>Massarineae</taxon>
        <taxon>Massarinaceae</taxon>
        <taxon>Massarina</taxon>
    </lineage>
</organism>
<keyword evidence="2" id="KW-0812">Transmembrane</keyword>
<name>A0A6A6S8G2_9PLEO</name>
<proteinExistence type="predicted"/>
<keyword evidence="2" id="KW-0472">Membrane</keyword>
<protein>
    <submittedName>
        <fullName evidence="3">Uncharacterized protein</fullName>
    </submittedName>
</protein>